<dbReference type="Proteomes" id="UP000274131">
    <property type="component" value="Unassembled WGS sequence"/>
</dbReference>
<reference evidence="4 5" key="2">
    <citation type="submission" date="2018-10" db="EMBL/GenBank/DDBJ databases">
        <authorList>
            <consortium name="Pathogen Informatics"/>
        </authorList>
    </citation>
    <scope>NUCLEOTIDE SEQUENCE [LARGE SCALE GENOMIC DNA]</scope>
</reference>
<dbReference type="InterPro" id="IPR012459">
    <property type="entry name" value="Rrp15"/>
</dbReference>
<sequence>MDRIVIKEGSSSSSSESEEESTSGSSDEVSKNEVFLLDFQELPIKKEEEEQEEEVVEFPDVKPEKPKSEESSKKKLKKKAVNKKELDRIAMVLPDVVADRQRERALLKIATKGVVQLFNAVSDRQKELEKQLSNKGNTLDRSSRKRILERLGPSEFKKRLNDMGKIKEETPVDAESPSIMNTSTVPTSPKVQLVVPKEEVESEED</sequence>
<feature type="compositionally biased region" description="Polar residues" evidence="3">
    <location>
        <begin position="178"/>
        <end position="190"/>
    </location>
</feature>
<dbReference type="GO" id="GO:0000470">
    <property type="term" value="P:maturation of LSU-rRNA"/>
    <property type="evidence" value="ECO:0007669"/>
    <property type="project" value="TreeGrafter"/>
</dbReference>
<evidence type="ECO:0000313" key="4">
    <source>
        <dbReference type="EMBL" id="VDD86201.1"/>
    </source>
</evidence>
<dbReference type="Pfam" id="PF07890">
    <property type="entry name" value="Rrp15p"/>
    <property type="match status" value="1"/>
</dbReference>
<evidence type="ECO:0000313" key="6">
    <source>
        <dbReference type="WBParaSite" id="EVEC_0000163601-mRNA-1"/>
    </source>
</evidence>
<evidence type="ECO:0000256" key="2">
    <source>
        <dbReference type="ARBA" id="ARBA00017475"/>
    </source>
</evidence>
<dbReference type="PANTHER" id="PTHR13245:SF14">
    <property type="entry name" value="RRP15-LIKE PROTEIN"/>
    <property type="match status" value="1"/>
</dbReference>
<dbReference type="OrthoDB" id="20949at2759"/>
<dbReference type="EMBL" id="UXUI01007199">
    <property type="protein sequence ID" value="VDD86201.1"/>
    <property type="molecule type" value="Genomic_DNA"/>
</dbReference>
<dbReference type="GO" id="GO:0000460">
    <property type="term" value="P:maturation of 5.8S rRNA"/>
    <property type="evidence" value="ECO:0007669"/>
    <property type="project" value="TreeGrafter"/>
</dbReference>
<organism evidence="6">
    <name type="scientific">Enterobius vermicularis</name>
    <name type="common">Human pinworm</name>
    <dbReference type="NCBI Taxonomy" id="51028"/>
    <lineage>
        <taxon>Eukaryota</taxon>
        <taxon>Metazoa</taxon>
        <taxon>Ecdysozoa</taxon>
        <taxon>Nematoda</taxon>
        <taxon>Chromadorea</taxon>
        <taxon>Rhabditida</taxon>
        <taxon>Spirurina</taxon>
        <taxon>Oxyuridomorpha</taxon>
        <taxon>Oxyuroidea</taxon>
        <taxon>Oxyuridae</taxon>
        <taxon>Enterobius</taxon>
    </lineage>
</organism>
<feature type="compositionally biased region" description="Basic and acidic residues" evidence="3">
    <location>
        <begin position="59"/>
        <end position="73"/>
    </location>
</feature>
<dbReference type="AlphaFoldDB" id="A0A0N4UVZ3"/>
<dbReference type="PANTHER" id="PTHR13245">
    <property type="entry name" value="RRP15-LIKE PROTEIN"/>
    <property type="match status" value="1"/>
</dbReference>
<reference evidence="6" key="1">
    <citation type="submission" date="2017-02" db="UniProtKB">
        <authorList>
            <consortium name="WormBaseParasite"/>
        </authorList>
    </citation>
    <scope>IDENTIFICATION</scope>
</reference>
<feature type="region of interest" description="Disordered" evidence="3">
    <location>
        <begin position="1"/>
        <end position="81"/>
    </location>
</feature>
<proteinExistence type="inferred from homology"/>
<accession>A0A0N4UVZ3</accession>
<dbReference type="WBParaSite" id="EVEC_0000163601-mRNA-1">
    <property type="protein sequence ID" value="EVEC_0000163601-mRNA-1"/>
    <property type="gene ID" value="EVEC_0000163601"/>
</dbReference>
<feature type="region of interest" description="Disordered" evidence="3">
    <location>
        <begin position="162"/>
        <end position="205"/>
    </location>
</feature>
<comment type="similarity">
    <text evidence="1">Belongs to the RRP15 family.</text>
</comment>
<dbReference type="GO" id="GO:0030687">
    <property type="term" value="C:preribosome, large subunit precursor"/>
    <property type="evidence" value="ECO:0007669"/>
    <property type="project" value="TreeGrafter"/>
</dbReference>
<gene>
    <name evidence="4" type="ORF">EVEC_LOCUS1344</name>
</gene>
<evidence type="ECO:0000256" key="1">
    <source>
        <dbReference type="ARBA" id="ARBA00007462"/>
    </source>
</evidence>
<evidence type="ECO:0000256" key="3">
    <source>
        <dbReference type="SAM" id="MobiDB-lite"/>
    </source>
</evidence>
<keyword evidence="5" id="KW-1185">Reference proteome</keyword>
<dbReference type="STRING" id="51028.A0A0N4UVZ3"/>
<name>A0A0N4UVZ3_ENTVE</name>
<protein>
    <recommendedName>
        <fullName evidence="2">RRP15-like protein</fullName>
    </recommendedName>
</protein>
<evidence type="ECO:0000313" key="5">
    <source>
        <dbReference type="Proteomes" id="UP000274131"/>
    </source>
</evidence>